<dbReference type="Gene3D" id="3.30.70.1210">
    <property type="entry name" value="Crispr-associated protein, domain 2"/>
    <property type="match status" value="1"/>
</dbReference>
<sequence>MYLTSFEINTRRAGSRRLLVSRQRMHAAILQSFSQEQLGDGRVLWRLDHGLNGRVELLIVSPGKPDLAAMVEEAGWPSTTSWRTADYSGFLGRLQEGQTWRFRLTANPVKNVRTEPGKRGKPVPLTGDARLQWLLRQGPKLGASFGDEESPTADITRRDLHRFRRGTDEQRNTVDLTTAQFDGLLEVTDPTLLRGALINGVGRAKGYGCGLLTLAPAPAPAPAR</sequence>
<dbReference type="NCBIfam" id="TIGR01907">
    <property type="entry name" value="casE_Cse3"/>
    <property type="match status" value="1"/>
</dbReference>
<reference evidence="1 2" key="1">
    <citation type="submission" date="2017-07" db="EMBL/GenBank/DDBJ databases">
        <title>Draft whole genome sequences of clinical Proprionibacteriaceae strains.</title>
        <authorList>
            <person name="Bernier A.-M."/>
            <person name="Bernard K."/>
            <person name="Domingo M.-C."/>
        </authorList>
    </citation>
    <scope>NUCLEOTIDE SEQUENCE [LARGE SCALE GENOMIC DNA]</scope>
    <source>
        <strain evidence="1 2">NML 030167</strain>
    </source>
</reference>
<dbReference type="Proteomes" id="UP000215896">
    <property type="component" value="Unassembled WGS sequence"/>
</dbReference>
<dbReference type="InterPro" id="IPR010179">
    <property type="entry name" value="CRISPR-assoc_prot_Cse3"/>
</dbReference>
<dbReference type="RefSeq" id="WP_094404530.1">
    <property type="nucleotide sequence ID" value="NZ_NMVO01000001.1"/>
</dbReference>
<dbReference type="CDD" id="cd09727">
    <property type="entry name" value="Cas6_I-E"/>
    <property type="match status" value="1"/>
</dbReference>
<comment type="caution">
    <text evidence="1">The sequence shown here is derived from an EMBL/GenBank/DDBJ whole genome shotgun (WGS) entry which is preliminary data.</text>
</comment>
<dbReference type="SUPFAM" id="SSF117987">
    <property type="entry name" value="CRISPR-associated protein"/>
    <property type="match status" value="2"/>
</dbReference>
<dbReference type="EMBL" id="NMVO01000001">
    <property type="protein sequence ID" value="OYO17768.1"/>
    <property type="molecule type" value="Genomic_DNA"/>
</dbReference>
<proteinExistence type="predicted"/>
<organism evidence="1 2">
    <name type="scientific">Enemella evansiae</name>
    <dbReference type="NCBI Taxonomy" id="2016499"/>
    <lineage>
        <taxon>Bacteria</taxon>
        <taxon>Bacillati</taxon>
        <taxon>Actinomycetota</taxon>
        <taxon>Actinomycetes</taxon>
        <taxon>Propionibacteriales</taxon>
        <taxon>Propionibacteriaceae</taxon>
        <taxon>Enemella</taxon>
    </lineage>
</organism>
<keyword evidence="2" id="KW-1185">Reference proteome</keyword>
<accession>A0A255GPM7</accession>
<gene>
    <name evidence="1" type="primary">cas6e</name>
    <name evidence="1" type="ORF">CGZ94_02505</name>
</gene>
<dbReference type="SMART" id="SM01101">
    <property type="entry name" value="CRISPR_assoc"/>
    <property type="match status" value="1"/>
</dbReference>
<dbReference type="AlphaFoldDB" id="A0A255GPM7"/>
<dbReference type="Gene3D" id="3.30.70.1200">
    <property type="entry name" value="Crispr-associated protein, domain 1"/>
    <property type="match status" value="1"/>
</dbReference>
<name>A0A255GPM7_9ACTN</name>
<dbReference type="Pfam" id="PF08798">
    <property type="entry name" value="CRISPR_assoc"/>
    <property type="match status" value="1"/>
</dbReference>
<evidence type="ECO:0000313" key="2">
    <source>
        <dbReference type="Proteomes" id="UP000215896"/>
    </source>
</evidence>
<evidence type="ECO:0000313" key="1">
    <source>
        <dbReference type="EMBL" id="OYO17768.1"/>
    </source>
</evidence>
<protein>
    <submittedName>
        <fullName evidence="1">Type I-E CRISPR-associated protein Cas6/Cse3/CasE</fullName>
    </submittedName>
</protein>
<dbReference type="OrthoDB" id="9795689at2"/>